<keyword evidence="2" id="KW-1185">Reference proteome</keyword>
<name>A0ABT7E6M2_9FIRM</name>
<dbReference type="RefSeq" id="WP_284131547.1">
    <property type="nucleotide sequence ID" value="NZ_JASKYM010000001.1"/>
</dbReference>
<accession>A0ABT7E6M2</accession>
<comment type="caution">
    <text evidence="1">The sequence shown here is derived from an EMBL/GenBank/DDBJ whole genome shotgun (WGS) entry which is preliminary data.</text>
</comment>
<evidence type="ECO:0000313" key="1">
    <source>
        <dbReference type="EMBL" id="MDK2562576.1"/>
    </source>
</evidence>
<evidence type="ECO:0000313" key="2">
    <source>
        <dbReference type="Proteomes" id="UP001301012"/>
    </source>
</evidence>
<gene>
    <name evidence="1" type="ORF">QOZ84_03365</name>
</gene>
<reference evidence="1 2" key="1">
    <citation type="submission" date="2023-05" db="EMBL/GenBank/DDBJ databases">
        <title>Rombocin, a short stable natural nisin variant, displays selective antimicrobial activity against Listeria monocytogenes and employs dual mode of action to kill target bacterial strains.</title>
        <authorList>
            <person name="Wambui J."/>
            <person name="Stephan R."/>
            <person name="Kuipers O.P."/>
        </authorList>
    </citation>
    <scope>NUCLEOTIDE SEQUENCE [LARGE SCALE GENOMIC DNA]</scope>
    <source>
        <strain evidence="1 2">RC002</strain>
    </source>
</reference>
<protein>
    <submittedName>
        <fullName evidence="1">Zinc ribbon domain-containing protein</fullName>
    </submittedName>
</protein>
<sequence length="164" mass="19268">MKNIQEKMENRFSKVQDGIDKGRGKVEEIKEKAKINKQIGEFQVQKSNVLLDMGMLLYEKIRKEEIQDNDFDELSLKIIELDKMIYESNKKVKELEELQRENICECGNIINKNDKFCASCGNKVEIEEDIKEYNICNICESEIDLDCNYCECCGTKIKEQKYEL</sequence>
<proteinExistence type="predicted"/>
<dbReference type="EMBL" id="JASKYM010000001">
    <property type="protein sequence ID" value="MDK2562576.1"/>
    <property type="molecule type" value="Genomic_DNA"/>
</dbReference>
<dbReference type="Proteomes" id="UP001301012">
    <property type="component" value="Unassembled WGS sequence"/>
</dbReference>
<organism evidence="1 2">
    <name type="scientific">Romboutsia sedimentorum</name>
    <dbReference type="NCBI Taxonomy" id="1368474"/>
    <lineage>
        <taxon>Bacteria</taxon>
        <taxon>Bacillati</taxon>
        <taxon>Bacillota</taxon>
        <taxon>Clostridia</taxon>
        <taxon>Peptostreptococcales</taxon>
        <taxon>Peptostreptococcaceae</taxon>
        <taxon>Romboutsia</taxon>
    </lineage>
</organism>